<protein>
    <recommendedName>
        <fullName evidence="3">Pre-rRNA-processing protein TSR2 homolog</fullName>
    </recommendedName>
</protein>
<evidence type="ECO:0000256" key="3">
    <source>
        <dbReference type="ARBA" id="ARBA00017551"/>
    </source>
</evidence>
<evidence type="ECO:0000256" key="4">
    <source>
        <dbReference type="ARBA" id="ARBA00022552"/>
    </source>
</evidence>
<keyword evidence="4" id="KW-0698">rRNA processing</keyword>
<dbReference type="OrthoDB" id="263560at2759"/>
<dbReference type="GO" id="GO:0006364">
    <property type="term" value="P:rRNA processing"/>
    <property type="evidence" value="ECO:0007669"/>
    <property type="project" value="UniProtKB-KW"/>
</dbReference>
<dbReference type="Pfam" id="PF10273">
    <property type="entry name" value="WGG"/>
    <property type="match status" value="1"/>
</dbReference>
<organism evidence="5 6">
    <name type="scientific">Muraenolepis orangiensis</name>
    <name type="common">Patagonian moray cod</name>
    <dbReference type="NCBI Taxonomy" id="630683"/>
    <lineage>
        <taxon>Eukaryota</taxon>
        <taxon>Metazoa</taxon>
        <taxon>Chordata</taxon>
        <taxon>Craniata</taxon>
        <taxon>Vertebrata</taxon>
        <taxon>Euteleostomi</taxon>
        <taxon>Actinopterygii</taxon>
        <taxon>Neopterygii</taxon>
        <taxon>Teleostei</taxon>
        <taxon>Neoteleostei</taxon>
        <taxon>Acanthomorphata</taxon>
        <taxon>Zeiogadaria</taxon>
        <taxon>Gadariae</taxon>
        <taxon>Gadiformes</taxon>
        <taxon>Muraenolepidoidei</taxon>
        <taxon>Muraenolepididae</taxon>
        <taxon>Muraenolepis</taxon>
    </lineage>
</organism>
<comment type="similarity">
    <text evidence="2">Belongs to the TSR2 family.</text>
</comment>
<gene>
    <name evidence="5" type="ORF">NHX12_011803</name>
</gene>
<evidence type="ECO:0000256" key="1">
    <source>
        <dbReference type="ARBA" id="ARBA00002210"/>
    </source>
</evidence>
<keyword evidence="6" id="KW-1185">Reference proteome</keyword>
<comment type="caution">
    <text evidence="5">The sequence shown here is derived from an EMBL/GenBank/DDBJ whole genome shotgun (WGS) entry which is preliminary data.</text>
</comment>
<reference evidence="5" key="1">
    <citation type="submission" date="2022-07" db="EMBL/GenBank/DDBJ databases">
        <title>Chromosome-level genome of Muraenolepis orangiensis.</title>
        <authorList>
            <person name="Kim J."/>
        </authorList>
    </citation>
    <scope>NUCLEOTIDE SEQUENCE</scope>
    <source>
        <strain evidence="5">KU_S4_2022</strain>
        <tissue evidence="5">Muscle</tissue>
    </source>
</reference>
<comment type="function">
    <text evidence="1">May be involved in 20S pre-rRNA processing.</text>
</comment>
<evidence type="ECO:0000313" key="6">
    <source>
        <dbReference type="Proteomes" id="UP001148018"/>
    </source>
</evidence>
<dbReference type="InterPro" id="IPR019398">
    <property type="entry name" value="Pre-rRNA_process_TSR2"/>
</dbReference>
<dbReference type="AlphaFoldDB" id="A0A9Q0DGY0"/>
<dbReference type="Proteomes" id="UP001148018">
    <property type="component" value="Unassembled WGS sequence"/>
</dbReference>
<sequence>MSARKRHGLDCSVSTRHPCSETTWTPPLLHEKCLYTQSECYYQPGQYYSNMWYYDVFKIAVDSGFGGAYGQQKAEWMVDVVQKYFYENSDLDPTEVEDYISVLLDQEFNTVADDGSLAKLSQQLCSLFSECQQGAMASVRQTVASIVQNNSGRAKVTVLTDEESEEETQVELQDRWRWSYSTGGGGATGQVEVELQDRWRWSYSTCGGGATVQVELQVEVELEYRWSYSTGGGEAAIQVEVELQHRWSYSGGGATGQVEVELQYRWRWSYRTGGGGATGQVEVELQYMWRWSYSTGGATGGGGARVQVELQYRWR</sequence>
<dbReference type="PANTHER" id="PTHR21250">
    <property type="entry name" value="PRE-RRNA-PROCESSING PROTEIN TSR2 HOMOLOG"/>
    <property type="match status" value="1"/>
</dbReference>
<accession>A0A9Q0DGY0</accession>
<dbReference type="EMBL" id="JANIIK010000116">
    <property type="protein sequence ID" value="KAJ3588209.1"/>
    <property type="molecule type" value="Genomic_DNA"/>
</dbReference>
<name>A0A9Q0DGY0_9TELE</name>
<proteinExistence type="inferred from homology"/>
<evidence type="ECO:0000313" key="5">
    <source>
        <dbReference type="EMBL" id="KAJ3588209.1"/>
    </source>
</evidence>
<evidence type="ECO:0000256" key="2">
    <source>
        <dbReference type="ARBA" id="ARBA00006524"/>
    </source>
</evidence>